<evidence type="ECO:0000313" key="1">
    <source>
        <dbReference type="EMBL" id="SMY34448.1"/>
    </source>
</evidence>
<dbReference type="Proteomes" id="UP000195719">
    <property type="component" value="Unassembled WGS sequence"/>
</dbReference>
<reference evidence="2" key="1">
    <citation type="submission" date="2017-06" db="EMBL/GenBank/DDBJ databases">
        <authorList>
            <person name="Rodrigo-Torres L."/>
            <person name="Arahal R.D."/>
            <person name="Lucena T."/>
        </authorList>
    </citation>
    <scope>NUCLEOTIDE SEQUENCE [LARGE SCALE GENOMIC DNA]</scope>
    <source>
        <strain evidence="2">CECT 9192</strain>
    </source>
</reference>
<protein>
    <submittedName>
        <fullName evidence="1">Uncharacterized protein</fullName>
    </submittedName>
</protein>
<dbReference type="AlphaFoldDB" id="A0A1Y6MF84"/>
<organism evidence="1 2">
    <name type="scientific">Photobacterium andalusiense</name>
    <dbReference type="NCBI Taxonomy" id="2204296"/>
    <lineage>
        <taxon>Bacteria</taxon>
        <taxon>Pseudomonadati</taxon>
        <taxon>Pseudomonadota</taxon>
        <taxon>Gammaproteobacteria</taxon>
        <taxon>Vibrionales</taxon>
        <taxon>Vibrionaceae</taxon>
        <taxon>Photobacterium</taxon>
    </lineage>
</organism>
<dbReference type="EMBL" id="FYAJ01000002">
    <property type="protein sequence ID" value="SMY34448.1"/>
    <property type="molecule type" value="Genomic_DNA"/>
</dbReference>
<accession>A0A1Y6MF84</accession>
<keyword evidence="2" id="KW-1185">Reference proteome</keyword>
<sequence>MNNKAILSIRMSVIGDSEEKNDVLNIGGEQIDIRHVL</sequence>
<proteinExistence type="predicted"/>
<name>A0A1Y6MF84_9GAMM</name>
<gene>
    <name evidence="1" type="ORF">PAND9192_01333</name>
</gene>
<evidence type="ECO:0000313" key="2">
    <source>
        <dbReference type="Proteomes" id="UP000195719"/>
    </source>
</evidence>